<dbReference type="OrthoDB" id="245230at2759"/>
<sequence>MLAHSTQEEVGPIQLHLSIFYKGRIFEDSEGITNAEETEVRIATGPHRVNKTNKQRELQYILQYPIPHVTVINPQVHPKQGSNSYFKCHTKGDKNTVARWSVHVSSCDGLLAGHVVHVVVVFTLQYPFVPLLMYSTVFLPLTTVMVSGSGQSITLRLFLICGFAATGAVTKTMNTKRNV</sequence>
<dbReference type="EC" id="6.3.2.-" evidence="2"/>
<feature type="transmembrane region" description="Helical" evidence="1">
    <location>
        <begin position="153"/>
        <end position="170"/>
    </location>
</feature>
<evidence type="ECO:0000256" key="1">
    <source>
        <dbReference type="SAM" id="Phobius"/>
    </source>
</evidence>
<evidence type="ECO:0000313" key="2">
    <source>
        <dbReference type="EMBL" id="RNF11246.1"/>
    </source>
</evidence>
<keyword evidence="1" id="KW-0472">Membrane</keyword>
<keyword evidence="2" id="KW-0436">Ligase</keyword>
<dbReference type="Proteomes" id="UP000283634">
    <property type="component" value="Unassembled WGS sequence"/>
</dbReference>
<gene>
    <name evidence="2" type="ORF">TraAM80_01034</name>
</gene>
<organism evidence="2 3">
    <name type="scientific">Trypanosoma rangeli</name>
    <dbReference type="NCBI Taxonomy" id="5698"/>
    <lineage>
        <taxon>Eukaryota</taxon>
        <taxon>Discoba</taxon>
        <taxon>Euglenozoa</taxon>
        <taxon>Kinetoplastea</taxon>
        <taxon>Metakinetoplastina</taxon>
        <taxon>Trypanosomatida</taxon>
        <taxon>Trypanosomatidae</taxon>
        <taxon>Trypanosoma</taxon>
        <taxon>Herpetosoma</taxon>
    </lineage>
</organism>
<keyword evidence="3" id="KW-1185">Reference proteome</keyword>
<dbReference type="GeneID" id="40324967"/>
<reference evidence="2 3" key="1">
    <citation type="journal article" date="2018" name="BMC Genomics">
        <title>Genomic comparison of Trypanosoma conorhini and Trypanosoma rangeli to Trypanosoma cruzi strains of high and low virulence.</title>
        <authorList>
            <person name="Bradwell K.R."/>
            <person name="Koparde V.N."/>
            <person name="Matveyev A.V."/>
            <person name="Serrano M.G."/>
            <person name="Alves J.M."/>
            <person name="Parikh H."/>
            <person name="Huang B."/>
            <person name="Lee V."/>
            <person name="Espinosa-Alvarez O."/>
            <person name="Ortiz P.A."/>
            <person name="Costa-Martins A.G."/>
            <person name="Teixeira M.M."/>
            <person name="Buck G.A."/>
        </authorList>
    </citation>
    <scope>NUCLEOTIDE SEQUENCE [LARGE SCALE GENOMIC DNA]</scope>
    <source>
        <strain evidence="2 3">AM80</strain>
    </source>
</reference>
<accession>A0A422P0J7</accession>
<protein>
    <submittedName>
        <fullName evidence="2">Acid--amino-acid ligase</fullName>
        <ecNumber evidence="2">6.3.2.-</ecNumber>
    </submittedName>
</protein>
<keyword evidence="1" id="KW-0812">Transmembrane</keyword>
<proteinExistence type="predicted"/>
<dbReference type="GO" id="GO:0016874">
    <property type="term" value="F:ligase activity"/>
    <property type="evidence" value="ECO:0007669"/>
    <property type="project" value="UniProtKB-KW"/>
</dbReference>
<dbReference type="AlphaFoldDB" id="A0A422P0J7"/>
<feature type="transmembrane region" description="Helical" evidence="1">
    <location>
        <begin position="109"/>
        <end position="133"/>
    </location>
</feature>
<dbReference type="EMBL" id="MKGL01000020">
    <property type="protein sequence ID" value="RNF11246.1"/>
    <property type="molecule type" value="Genomic_DNA"/>
</dbReference>
<name>A0A422P0J7_TRYRA</name>
<comment type="caution">
    <text evidence="2">The sequence shown here is derived from an EMBL/GenBank/DDBJ whole genome shotgun (WGS) entry which is preliminary data.</text>
</comment>
<keyword evidence="1" id="KW-1133">Transmembrane helix</keyword>
<evidence type="ECO:0000313" key="3">
    <source>
        <dbReference type="Proteomes" id="UP000283634"/>
    </source>
</evidence>
<dbReference type="RefSeq" id="XP_029242056.1">
    <property type="nucleotide sequence ID" value="XM_029378090.1"/>
</dbReference>